<dbReference type="PANTHER" id="PTHR13568">
    <property type="entry name" value="FAM11A, B PROTEIN"/>
    <property type="match status" value="1"/>
</dbReference>
<feature type="transmembrane region" description="Helical" evidence="1">
    <location>
        <begin position="163"/>
        <end position="194"/>
    </location>
</feature>
<organism evidence="2 3">
    <name type="scientific">Paragonimus skrjabini miyazakii</name>
    <dbReference type="NCBI Taxonomy" id="59628"/>
    <lineage>
        <taxon>Eukaryota</taxon>
        <taxon>Metazoa</taxon>
        <taxon>Spiralia</taxon>
        <taxon>Lophotrochozoa</taxon>
        <taxon>Platyhelminthes</taxon>
        <taxon>Trematoda</taxon>
        <taxon>Digenea</taxon>
        <taxon>Plagiorchiida</taxon>
        <taxon>Troglotremata</taxon>
        <taxon>Troglotrematidae</taxon>
        <taxon>Paragonimus</taxon>
    </lineage>
</organism>
<evidence type="ECO:0000256" key="1">
    <source>
        <dbReference type="SAM" id="Phobius"/>
    </source>
</evidence>
<dbReference type="Pfam" id="PF10269">
    <property type="entry name" value="Tmemb_185A"/>
    <property type="match status" value="1"/>
</dbReference>
<evidence type="ECO:0008006" key="4">
    <source>
        <dbReference type="Google" id="ProtNLM"/>
    </source>
</evidence>
<feature type="transmembrane region" description="Helical" evidence="1">
    <location>
        <begin position="85"/>
        <end position="103"/>
    </location>
</feature>
<dbReference type="OrthoDB" id="72976at2759"/>
<comment type="caution">
    <text evidence="2">The sequence shown here is derived from an EMBL/GenBank/DDBJ whole genome shotgun (WGS) entry which is preliminary data.</text>
</comment>
<feature type="transmembrane region" description="Helical" evidence="1">
    <location>
        <begin position="109"/>
        <end position="127"/>
    </location>
</feature>
<sequence>MSYTVRCENFQTKRFMAIFTHAFFLLLGAMALDGLIDWPIWTIFLPLWVCAIVGWLDCILGLACVCYRYEASGHFTRSCIYIQRFLYLLCLFMFEDFVCIRLQDQSMKWVWIFVPVYCVCGLGILKWRIAEIEGQLCDIELFLSANIITFILIALRLDEWMDWTWTIVLMPLWIILGASALAVFYGLISALLLFNAHGLDPQGRNQIVVTSVFYSLAVVFLIIFFSFLTDRLDGARSVTYVSIFMLCCPTLASLMVLTILHNRPGEHWFGIRKSICCFLSPSPKNEYISSSALTKSRQVPIHSGHSDTSPTDNHIEGATTGAISNQTVEDPRTFANHGDPYITNDLISRTNNHTELSIKEVGQPQ</sequence>
<reference evidence="2" key="1">
    <citation type="submission" date="2019-07" db="EMBL/GenBank/DDBJ databases">
        <title>Annotation for the trematode Paragonimus miyazaki's.</title>
        <authorList>
            <person name="Choi Y.-J."/>
        </authorList>
    </citation>
    <scope>NUCLEOTIDE SEQUENCE</scope>
    <source>
        <strain evidence="2">Japan</strain>
    </source>
</reference>
<keyword evidence="3" id="KW-1185">Reference proteome</keyword>
<proteinExistence type="predicted"/>
<dbReference type="EMBL" id="JTDE01001472">
    <property type="protein sequence ID" value="KAF7258906.1"/>
    <property type="molecule type" value="Genomic_DNA"/>
</dbReference>
<keyword evidence="1" id="KW-1133">Transmembrane helix</keyword>
<dbReference type="PANTHER" id="PTHR13568:SF6">
    <property type="entry name" value="TRANSMEMBRANE PROTEIN 185A"/>
    <property type="match status" value="1"/>
</dbReference>
<evidence type="ECO:0000313" key="3">
    <source>
        <dbReference type="Proteomes" id="UP000822476"/>
    </source>
</evidence>
<dbReference type="Proteomes" id="UP000822476">
    <property type="component" value="Unassembled WGS sequence"/>
</dbReference>
<dbReference type="AlphaFoldDB" id="A0A8S9Z076"/>
<protein>
    <recommendedName>
        <fullName evidence="4">Transmembrane protein 185B</fullName>
    </recommendedName>
</protein>
<dbReference type="InterPro" id="IPR019396">
    <property type="entry name" value="TM_Fragile-X-F-assoc"/>
</dbReference>
<feature type="transmembrane region" description="Helical" evidence="1">
    <location>
        <begin position="41"/>
        <end position="65"/>
    </location>
</feature>
<name>A0A8S9Z076_9TREM</name>
<gene>
    <name evidence="2" type="ORF">EG68_05060</name>
</gene>
<feature type="transmembrane region" description="Helical" evidence="1">
    <location>
        <begin position="206"/>
        <end position="228"/>
    </location>
</feature>
<keyword evidence="1" id="KW-0812">Transmembrane</keyword>
<feature type="transmembrane region" description="Helical" evidence="1">
    <location>
        <begin position="139"/>
        <end position="157"/>
    </location>
</feature>
<accession>A0A8S9Z076</accession>
<evidence type="ECO:0000313" key="2">
    <source>
        <dbReference type="EMBL" id="KAF7258906.1"/>
    </source>
</evidence>
<keyword evidence="1" id="KW-0472">Membrane</keyword>
<feature type="transmembrane region" description="Helical" evidence="1">
    <location>
        <begin position="240"/>
        <end position="260"/>
    </location>
</feature>